<name>A0A0D3FDX5_9ORYZ</name>
<dbReference type="HOGENOM" id="CLU_2187973_0_0_1"/>
<evidence type="ECO:0000313" key="2">
    <source>
        <dbReference type="Proteomes" id="UP000026960"/>
    </source>
</evidence>
<accession>A0A0D3FDX5</accession>
<dbReference type="Gramene" id="OBART03G04040.1">
    <property type="protein sequence ID" value="OBART03G04040.1"/>
    <property type="gene ID" value="OBART03G04040"/>
</dbReference>
<reference evidence="1" key="2">
    <citation type="submission" date="2015-03" db="UniProtKB">
        <authorList>
            <consortium name="EnsemblPlants"/>
        </authorList>
    </citation>
    <scope>IDENTIFICATION</scope>
</reference>
<proteinExistence type="predicted"/>
<protein>
    <submittedName>
        <fullName evidence="1">Uncharacterized protein</fullName>
    </submittedName>
</protein>
<evidence type="ECO:0000313" key="1">
    <source>
        <dbReference type="EnsemblPlants" id="OBART03G04040.1"/>
    </source>
</evidence>
<dbReference type="PaxDb" id="65489-OBART03G04040.1"/>
<dbReference type="Proteomes" id="UP000026960">
    <property type="component" value="Chromosome 3"/>
</dbReference>
<sequence length="109" mass="12215">MSPATELRGQSDDMYIPTEDFRLRRSEASTKHRESTMFIKVFVIRNEMPTSGETVRVARSQTFGSSDQLNLNVGGLQAYLSPNAKGLKAPRKIQPSPPNFCGYNRIYTG</sequence>
<keyword evidence="2" id="KW-1185">Reference proteome</keyword>
<reference evidence="1" key="1">
    <citation type="journal article" date="2009" name="Rice">
        <title>De Novo Next Generation Sequencing of Plant Genomes.</title>
        <authorList>
            <person name="Rounsley S."/>
            <person name="Marri P.R."/>
            <person name="Yu Y."/>
            <person name="He R."/>
            <person name="Sisneros N."/>
            <person name="Goicoechea J.L."/>
            <person name="Lee S.J."/>
            <person name="Angelova A."/>
            <person name="Kudrna D."/>
            <person name="Luo M."/>
            <person name="Affourtit J."/>
            <person name="Desany B."/>
            <person name="Knight J."/>
            <person name="Niazi F."/>
            <person name="Egholm M."/>
            <person name="Wing R.A."/>
        </authorList>
    </citation>
    <scope>NUCLEOTIDE SEQUENCE [LARGE SCALE GENOMIC DNA]</scope>
    <source>
        <strain evidence="1">cv. IRGC 105608</strain>
    </source>
</reference>
<dbReference type="EnsemblPlants" id="OBART03G04040.1">
    <property type="protein sequence ID" value="OBART03G04040.1"/>
    <property type="gene ID" value="OBART03G04040"/>
</dbReference>
<dbReference type="AlphaFoldDB" id="A0A0D3FDX5"/>
<organism evidence="1">
    <name type="scientific">Oryza barthii</name>
    <dbReference type="NCBI Taxonomy" id="65489"/>
    <lineage>
        <taxon>Eukaryota</taxon>
        <taxon>Viridiplantae</taxon>
        <taxon>Streptophyta</taxon>
        <taxon>Embryophyta</taxon>
        <taxon>Tracheophyta</taxon>
        <taxon>Spermatophyta</taxon>
        <taxon>Magnoliopsida</taxon>
        <taxon>Liliopsida</taxon>
        <taxon>Poales</taxon>
        <taxon>Poaceae</taxon>
        <taxon>BOP clade</taxon>
        <taxon>Oryzoideae</taxon>
        <taxon>Oryzeae</taxon>
        <taxon>Oryzinae</taxon>
        <taxon>Oryza</taxon>
    </lineage>
</organism>